<proteinExistence type="predicted"/>
<reference evidence="1 2" key="1">
    <citation type="journal article" date="2015" name="Nature">
        <title>rRNA introns, odd ribosomes, and small enigmatic genomes across a large radiation of phyla.</title>
        <authorList>
            <person name="Brown C.T."/>
            <person name="Hug L.A."/>
            <person name="Thomas B.C."/>
            <person name="Sharon I."/>
            <person name="Castelle C.J."/>
            <person name="Singh A."/>
            <person name="Wilkins M.J."/>
            <person name="Williams K.H."/>
            <person name="Banfield J.F."/>
        </authorList>
    </citation>
    <scope>NUCLEOTIDE SEQUENCE [LARGE SCALE GENOMIC DNA]</scope>
</reference>
<protein>
    <submittedName>
        <fullName evidence="1">Uncharacterized protein</fullName>
    </submittedName>
</protein>
<gene>
    <name evidence="1" type="ORF">UY77_C0028G0017</name>
</gene>
<dbReference type="EMBL" id="LCRI01000028">
    <property type="protein sequence ID" value="KKW32319.1"/>
    <property type="molecule type" value="Genomic_DNA"/>
</dbReference>
<name>A0A0G2AIB5_9BACT</name>
<comment type="caution">
    <text evidence="1">The sequence shown here is derived from an EMBL/GenBank/DDBJ whole genome shotgun (WGS) entry which is preliminary data.</text>
</comment>
<accession>A0A0G2AIB5</accession>
<dbReference type="AlphaFoldDB" id="A0A0G2AIB5"/>
<sequence length="241" mass="28439">MEELLLLRRDHSGEWNKGAVDVRRMHLSQLKYDEVQFMELVGIPEALRGRGSIVRENAMPLLGRLDMITEVRFVTSPSQLLEFAEQRGGTLADRRRRLEALMTFDYALAIVKMETEERFHALKDDTSLFASLLQEKLFSSRAEEVRFWSEHDPRKHFEATDVRFHRPNRVAARNRHAWAVFCRFAKIEKREMAIAFDYRIKSRFDTWLKMQKQHSDPDRRSYAFEVRDKCGLRMTVVSNGS</sequence>
<dbReference type="Proteomes" id="UP000034711">
    <property type="component" value="Unassembled WGS sequence"/>
</dbReference>
<evidence type="ECO:0000313" key="1">
    <source>
        <dbReference type="EMBL" id="KKW32319.1"/>
    </source>
</evidence>
<evidence type="ECO:0000313" key="2">
    <source>
        <dbReference type="Proteomes" id="UP000034711"/>
    </source>
</evidence>
<organism evidence="1 2">
    <name type="scientific">Candidatus Uhrbacteria bacterium GW2011_GWA2_53_10</name>
    <dbReference type="NCBI Taxonomy" id="1618980"/>
    <lineage>
        <taxon>Bacteria</taxon>
        <taxon>Candidatus Uhriibacteriota</taxon>
    </lineage>
</organism>